<dbReference type="Proteomes" id="UP001178507">
    <property type="component" value="Unassembled WGS sequence"/>
</dbReference>
<dbReference type="InterPro" id="IPR009631">
    <property type="entry name" value="CGLD27-like"/>
</dbReference>
<keyword evidence="1" id="KW-1133">Transmembrane helix</keyword>
<keyword evidence="1" id="KW-0472">Membrane</keyword>
<keyword evidence="3" id="KW-1185">Reference proteome</keyword>
<dbReference type="Pfam" id="PF06799">
    <property type="entry name" value="CGLD27-like"/>
    <property type="match status" value="1"/>
</dbReference>
<feature type="transmembrane region" description="Helical" evidence="1">
    <location>
        <begin position="114"/>
        <end position="133"/>
    </location>
</feature>
<reference evidence="2" key="1">
    <citation type="submission" date="2023-08" db="EMBL/GenBank/DDBJ databases">
        <authorList>
            <person name="Chen Y."/>
            <person name="Shah S."/>
            <person name="Dougan E. K."/>
            <person name="Thang M."/>
            <person name="Chan C."/>
        </authorList>
    </citation>
    <scope>NUCLEOTIDE SEQUENCE</scope>
</reference>
<dbReference type="AlphaFoldDB" id="A0AA36JGW3"/>
<name>A0AA36JGW3_9DINO</name>
<evidence type="ECO:0000313" key="3">
    <source>
        <dbReference type="Proteomes" id="UP001178507"/>
    </source>
</evidence>
<organism evidence="2 3">
    <name type="scientific">Effrenium voratum</name>
    <dbReference type="NCBI Taxonomy" id="2562239"/>
    <lineage>
        <taxon>Eukaryota</taxon>
        <taxon>Sar</taxon>
        <taxon>Alveolata</taxon>
        <taxon>Dinophyceae</taxon>
        <taxon>Suessiales</taxon>
        <taxon>Symbiodiniaceae</taxon>
        <taxon>Effrenium</taxon>
    </lineage>
</organism>
<comment type="caution">
    <text evidence="2">The sequence shown here is derived from an EMBL/GenBank/DDBJ whole genome shotgun (WGS) entry which is preliminary data.</text>
</comment>
<keyword evidence="1" id="KW-0812">Transmembrane</keyword>
<evidence type="ECO:0000256" key="1">
    <source>
        <dbReference type="SAM" id="Phobius"/>
    </source>
</evidence>
<evidence type="ECO:0000313" key="2">
    <source>
        <dbReference type="EMBL" id="CAJ1406000.1"/>
    </source>
</evidence>
<proteinExistence type="predicted"/>
<accession>A0AA36JGW3</accession>
<dbReference type="EMBL" id="CAUJNA010003612">
    <property type="protein sequence ID" value="CAJ1406000.1"/>
    <property type="molecule type" value="Genomic_DNA"/>
</dbReference>
<protein>
    <submittedName>
        <fullName evidence="2">Uncharacterized protein</fullName>
    </submittedName>
</protein>
<sequence>MMLHGPAVLHFHGAPAALLHPGRRFVGRQRTSAFAAKCSWAALGVACRVGRLRCYAERRSAEALRSKVAKVVAKKDLKSAQRDAPDAIAEFQALQKDPLASWSLLDEGEFQNRVLSVLVVACVPCFILTAKVFPVTGDEGKVILQNVLADLTFGSSLAALLVTVVLLRIGHRQLEVNQFLRQRANFFETSGGGYYFQKKTEANERRDSLIHRYETAPSVAKVRRYVLSTLLFAAGSGLAGFASGGEMKIVEEEEEDDGGLG</sequence>
<feature type="transmembrane region" description="Helical" evidence="1">
    <location>
        <begin position="153"/>
        <end position="171"/>
    </location>
</feature>
<gene>
    <name evidence="2" type="ORF">EVOR1521_LOCUS28071</name>
</gene>